<evidence type="ECO:0000256" key="1">
    <source>
        <dbReference type="SAM" id="MobiDB-lite"/>
    </source>
</evidence>
<reference evidence="4 5" key="1">
    <citation type="journal article" date="2013" name="Proc. Natl. Acad. Sci. U.S.A.">
        <title>Fine-scale variation in meiotic recombination in Mimulus inferred from population shotgun sequencing.</title>
        <authorList>
            <person name="Hellsten U."/>
            <person name="Wright K.M."/>
            <person name="Jenkins J."/>
            <person name="Shu S."/>
            <person name="Yuan Y."/>
            <person name="Wessler S.R."/>
            <person name="Schmutz J."/>
            <person name="Willis J.H."/>
            <person name="Rokhsar D.S."/>
        </authorList>
    </citation>
    <scope>NUCLEOTIDE SEQUENCE [LARGE SCALE GENOMIC DNA]</scope>
    <source>
        <strain evidence="5">cv. DUN x IM62</strain>
    </source>
</reference>
<keyword evidence="5" id="KW-1185">Reference proteome</keyword>
<dbReference type="Pfam" id="PF00627">
    <property type="entry name" value="UBA"/>
    <property type="match status" value="1"/>
</dbReference>
<dbReference type="InterPro" id="IPR000626">
    <property type="entry name" value="Ubiquitin-like_dom"/>
</dbReference>
<dbReference type="PROSITE" id="PS50053">
    <property type="entry name" value="UBIQUITIN_2"/>
    <property type="match status" value="1"/>
</dbReference>
<evidence type="ECO:0000313" key="5">
    <source>
        <dbReference type="Proteomes" id="UP000030748"/>
    </source>
</evidence>
<sequence>MGSGDLPYGGGGDSSSHAAGGEEVTVNVSRLSGSKLNPFKVNLGWTVDFFKSILVEEFEMPIHEQRLIYRGRILKGDKTFQSYGLKSGHTVHLVRNFAAVVVPANSISTAEAGFNKGRGPELPKPEVATNNPAPNINPLPNPWTSACNDTTDDMRLDMLRDMRLHMLRGRETVDGITAPNNSPLPSEELYATQLSQLREMGFVDTQENIRALIAAAGNVNAAVDRLLRDSAK</sequence>
<name>A0A022QQ60_ERYGU</name>
<dbReference type="Proteomes" id="UP000030748">
    <property type="component" value="Unassembled WGS sequence"/>
</dbReference>
<dbReference type="Pfam" id="PF00240">
    <property type="entry name" value="ubiquitin"/>
    <property type="match status" value="1"/>
</dbReference>
<dbReference type="SUPFAM" id="SSF46934">
    <property type="entry name" value="UBA-like"/>
    <property type="match status" value="1"/>
</dbReference>
<dbReference type="GO" id="GO:0031593">
    <property type="term" value="F:polyubiquitin modification-dependent protein binding"/>
    <property type="evidence" value="ECO:0007669"/>
    <property type="project" value="UniProtKB-ARBA"/>
</dbReference>
<dbReference type="STRING" id="4155.A0A022QQ60"/>
<feature type="domain" description="UBA" evidence="2">
    <location>
        <begin position="185"/>
        <end position="229"/>
    </location>
</feature>
<feature type="domain" description="Ubiquitin-like" evidence="3">
    <location>
        <begin position="24"/>
        <end position="94"/>
    </location>
</feature>
<organism evidence="4 5">
    <name type="scientific">Erythranthe guttata</name>
    <name type="common">Yellow monkey flower</name>
    <name type="synonym">Mimulus guttatus</name>
    <dbReference type="NCBI Taxonomy" id="4155"/>
    <lineage>
        <taxon>Eukaryota</taxon>
        <taxon>Viridiplantae</taxon>
        <taxon>Streptophyta</taxon>
        <taxon>Embryophyta</taxon>
        <taxon>Tracheophyta</taxon>
        <taxon>Spermatophyta</taxon>
        <taxon>Magnoliopsida</taxon>
        <taxon>eudicotyledons</taxon>
        <taxon>Gunneridae</taxon>
        <taxon>Pentapetalae</taxon>
        <taxon>asterids</taxon>
        <taxon>lamiids</taxon>
        <taxon>Lamiales</taxon>
        <taxon>Phrymaceae</taxon>
        <taxon>Erythranthe</taxon>
    </lineage>
</organism>
<dbReference type="SUPFAM" id="SSF54236">
    <property type="entry name" value="Ubiquitin-like"/>
    <property type="match status" value="1"/>
</dbReference>
<dbReference type="InterPro" id="IPR015496">
    <property type="entry name" value="Ubiquilin"/>
</dbReference>
<dbReference type="Gene3D" id="1.10.8.10">
    <property type="entry name" value="DNA helicase RuvA subunit, C-terminal domain"/>
    <property type="match status" value="1"/>
</dbReference>
<dbReference type="InterPro" id="IPR009060">
    <property type="entry name" value="UBA-like_sf"/>
</dbReference>
<accession>A0A022QQ60</accession>
<dbReference type="PANTHER" id="PTHR10677:SF3">
    <property type="entry name" value="FI07626P-RELATED"/>
    <property type="match status" value="1"/>
</dbReference>
<dbReference type="EMBL" id="KI631018">
    <property type="protein sequence ID" value="EYU30832.1"/>
    <property type="molecule type" value="Genomic_DNA"/>
</dbReference>
<dbReference type="SMART" id="SM00165">
    <property type="entry name" value="UBA"/>
    <property type="match status" value="1"/>
</dbReference>
<gene>
    <name evidence="4" type="ORF">MIMGU_mgv1a019747mg</name>
</gene>
<dbReference type="PROSITE" id="PS50030">
    <property type="entry name" value="UBA"/>
    <property type="match status" value="1"/>
</dbReference>
<dbReference type="InterPro" id="IPR015940">
    <property type="entry name" value="UBA"/>
</dbReference>
<evidence type="ECO:0008006" key="6">
    <source>
        <dbReference type="Google" id="ProtNLM"/>
    </source>
</evidence>
<dbReference type="AlphaFoldDB" id="A0A022QQ60"/>
<feature type="region of interest" description="Disordered" evidence="1">
    <location>
        <begin position="115"/>
        <end position="144"/>
    </location>
</feature>
<evidence type="ECO:0000313" key="4">
    <source>
        <dbReference type="EMBL" id="EYU30832.1"/>
    </source>
</evidence>
<proteinExistence type="predicted"/>
<dbReference type="FunFam" id="1.10.8.10:FF:000079">
    <property type="entry name" value="Ubiquitin family protein"/>
    <property type="match status" value="1"/>
</dbReference>
<evidence type="ECO:0000259" key="2">
    <source>
        <dbReference type="PROSITE" id="PS50030"/>
    </source>
</evidence>
<protein>
    <recommendedName>
        <fullName evidence="6">UBA domain-containing protein</fullName>
    </recommendedName>
</protein>
<evidence type="ECO:0000259" key="3">
    <source>
        <dbReference type="PROSITE" id="PS50053"/>
    </source>
</evidence>
<dbReference type="SMART" id="SM00213">
    <property type="entry name" value="UBQ"/>
    <property type="match status" value="1"/>
</dbReference>
<dbReference type="eggNOG" id="KOG0010">
    <property type="taxonomic scope" value="Eukaryota"/>
</dbReference>
<dbReference type="Gene3D" id="3.10.20.90">
    <property type="entry name" value="Phosphatidylinositol 3-kinase Catalytic Subunit, Chain A, domain 1"/>
    <property type="match status" value="1"/>
</dbReference>
<dbReference type="PANTHER" id="PTHR10677">
    <property type="entry name" value="UBIQUILIN"/>
    <property type="match status" value="1"/>
</dbReference>
<dbReference type="InterPro" id="IPR029071">
    <property type="entry name" value="Ubiquitin-like_domsf"/>
</dbReference>